<dbReference type="GO" id="GO:0005737">
    <property type="term" value="C:cytoplasm"/>
    <property type="evidence" value="ECO:0007669"/>
    <property type="project" value="TreeGrafter"/>
</dbReference>
<protein>
    <submittedName>
        <fullName evidence="4">DRBM domain-containing protein</fullName>
    </submittedName>
</protein>
<dbReference type="PANTHER" id="PTHR45936:SF1">
    <property type="entry name" value="TRNA-DIHYDROURIDINE(20) SYNTHASE [NAD(P)+]-LIKE"/>
    <property type="match status" value="1"/>
</dbReference>
<organism evidence="3 4">
    <name type="scientific">Mesorhabditis belari</name>
    <dbReference type="NCBI Taxonomy" id="2138241"/>
    <lineage>
        <taxon>Eukaryota</taxon>
        <taxon>Metazoa</taxon>
        <taxon>Ecdysozoa</taxon>
        <taxon>Nematoda</taxon>
        <taxon>Chromadorea</taxon>
        <taxon>Rhabditida</taxon>
        <taxon>Rhabditina</taxon>
        <taxon>Rhabditomorpha</taxon>
        <taxon>Rhabditoidea</taxon>
        <taxon>Rhabditidae</taxon>
        <taxon>Mesorhabditinae</taxon>
        <taxon>Mesorhabditis</taxon>
    </lineage>
</organism>
<sequence length="183" mass="21214">METDIKRFLELACEFDENYTMTKYVVQRILGGQQEHDPRGRATVASGCVSEICAAWNLEEIYEKWRLYRQRMKCKRKNELCPETGAQFIDVTFPVKRLKDHTAGTPKCVLNKFCDEQNLDRPIYKTAMRDGDKRYISTIDVMGKKFRSRFGQPNKKMAEQVAALSALIGLDLRHILIGNWEEG</sequence>
<dbReference type="Gene3D" id="3.30.160.20">
    <property type="match status" value="1"/>
</dbReference>
<dbReference type="SMART" id="SM00358">
    <property type="entry name" value="DSRM"/>
    <property type="match status" value="1"/>
</dbReference>
<dbReference type="InterPro" id="IPR052582">
    <property type="entry name" value="tRNA-DUS-like"/>
</dbReference>
<dbReference type="PROSITE" id="PS50137">
    <property type="entry name" value="DS_RBD"/>
    <property type="match status" value="1"/>
</dbReference>
<dbReference type="GO" id="GO:0000049">
    <property type="term" value="F:tRNA binding"/>
    <property type="evidence" value="ECO:0007669"/>
    <property type="project" value="InterPro"/>
</dbReference>
<name>A0AAF3F3Z7_9BILA</name>
<dbReference type="GO" id="GO:0017150">
    <property type="term" value="F:tRNA dihydrouridine synthase activity"/>
    <property type="evidence" value="ECO:0007669"/>
    <property type="project" value="TreeGrafter"/>
</dbReference>
<dbReference type="WBParaSite" id="MBELARI_LOCUS21093">
    <property type="protein sequence ID" value="MBELARI_LOCUS21093"/>
    <property type="gene ID" value="MBELARI_LOCUS21093"/>
</dbReference>
<proteinExistence type="predicted"/>
<evidence type="ECO:0000313" key="3">
    <source>
        <dbReference type="Proteomes" id="UP000887575"/>
    </source>
</evidence>
<dbReference type="PANTHER" id="PTHR45936">
    <property type="entry name" value="TRNA-DIHYDROURIDINE(20) SYNTHASE [NAD(P)+]-LIKE"/>
    <property type="match status" value="1"/>
</dbReference>
<dbReference type="Pfam" id="PF00035">
    <property type="entry name" value="dsrm"/>
    <property type="match status" value="1"/>
</dbReference>
<feature type="domain" description="DRBM" evidence="2">
    <location>
        <begin position="105"/>
        <end position="172"/>
    </location>
</feature>
<evidence type="ECO:0000256" key="1">
    <source>
        <dbReference type="PROSITE-ProRule" id="PRU00266"/>
    </source>
</evidence>
<evidence type="ECO:0000313" key="4">
    <source>
        <dbReference type="WBParaSite" id="MBELARI_LOCUS21093"/>
    </source>
</evidence>
<dbReference type="AlphaFoldDB" id="A0AAF3F3Z7"/>
<evidence type="ECO:0000259" key="2">
    <source>
        <dbReference type="PROSITE" id="PS50137"/>
    </source>
</evidence>
<dbReference type="Proteomes" id="UP000887575">
    <property type="component" value="Unassembled WGS sequence"/>
</dbReference>
<keyword evidence="3" id="KW-1185">Reference proteome</keyword>
<dbReference type="InterPro" id="IPR044463">
    <property type="entry name" value="DUS2_DSRM"/>
</dbReference>
<keyword evidence="1" id="KW-0694">RNA-binding</keyword>
<dbReference type="CDD" id="cd19871">
    <property type="entry name" value="DSRM_DUS2L"/>
    <property type="match status" value="1"/>
</dbReference>
<accession>A0AAF3F3Z7</accession>
<dbReference type="SUPFAM" id="SSF54768">
    <property type="entry name" value="dsRNA-binding domain-like"/>
    <property type="match status" value="1"/>
</dbReference>
<reference evidence="4" key="1">
    <citation type="submission" date="2024-02" db="UniProtKB">
        <authorList>
            <consortium name="WormBaseParasite"/>
        </authorList>
    </citation>
    <scope>IDENTIFICATION</scope>
</reference>
<dbReference type="InterPro" id="IPR014720">
    <property type="entry name" value="dsRBD_dom"/>
</dbReference>